<feature type="transmembrane region" description="Helical" evidence="18">
    <location>
        <begin position="403"/>
        <end position="428"/>
    </location>
</feature>
<dbReference type="InterPro" id="IPR023299">
    <property type="entry name" value="ATPase_P-typ_cyto_dom_N"/>
</dbReference>
<evidence type="ECO:0000313" key="22">
    <source>
        <dbReference type="EMBL" id="KAJ3217546.1"/>
    </source>
</evidence>
<evidence type="ECO:0000256" key="18">
    <source>
        <dbReference type="RuleBase" id="RU362033"/>
    </source>
</evidence>
<feature type="transmembrane region" description="Helical" evidence="18">
    <location>
        <begin position="309"/>
        <end position="325"/>
    </location>
</feature>
<dbReference type="InterPro" id="IPR001757">
    <property type="entry name" value="P_typ_ATPase"/>
</dbReference>
<feature type="transmembrane region" description="Helical" evidence="18">
    <location>
        <begin position="120"/>
        <end position="141"/>
    </location>
</feature>
<feature type="binding site" evidence="16">
    <location>
        <position position="721"/>
    </location>
    <ligand>
        <name>ATP</name>
        <dbReference type="ChEBI" id="CHEBI:30616"/>
    </ligand>
</feature>
<evidence type="ECO:0000256" key="7">
    <source>
        <dbReference type="ARBA" id="ARBA00022741"/>
    </source>
</evidence>
<feature type="region of interest" description="Disordered" evidence="19">
    <location>
        <begin position="1478"/>
        <end position="1498"/>
    </location>
</feature>
<keyword evidence="6 17" id="KW-0479">Metal-binding</keyword>
<dbReference type="SUPFAM" id="SSF56784">
    <property type="entry name" value="HAD-like"/>
    <property type="match status" value="1"/>
</dbReference>
<sequence length="1498" mass="169189">MSSNTTFVITLNGDNCTLNKNSNKIITTKYTFYNFLPKNLLFQFSNVANIYFFLLIVLQAEPTFSQNIPLIVVSTPLLIILLAVALKDAAEDWKRFQQDSVVNSYDTYVCVGRHRTKKKFGIHSILLNFILNPLILISQLFRRKTLVNLPEEIQLTDYLDIDSKETEKDYHNRFSWQKTKWQDIKIGEFVLLRNNDAIPADLVIISTSEPSASCYIETKNLDGETNLKVRNGIPQLSCIQTPFDCATMRGTLELENPDAHMYSFHGVANIDTSVLSSEKEHFKESLPVKVPLSINSVLLRGCFIRNTKWVIGVVVGIGADTKLMLNSGKTPTKKSRIDRQLNPQILLNFMILFTMCLACGVLGAIYQIAFNFVSNSSGEFINKPNFLETDPLKIILPIAEPTFIALLTFASCLIIFQNIIPIAIYISVDVAKTFNSYLIYRDQDMVDPATDLPCVPRSWNLCDDLGQIEYIFSDKTGTLTCNVMEFRKCSINGVVYGNGFISQANVGLLKRNGDGKCGNLEKNYSSNRLKEETEMRDTMSNLFDTRYVKADALSFVDLELHNDINLGLQSKVKNDEINETTEHAKAIIEFFTLLAVCHTVLVEYPDPDNHDNLSYAAQSPDEAALVAAARDCGFTFLRREDDLIFVDVMGTEKSFQILNVLEFNSDRKRMSVLVRKPGQKDVLLLCKGADSIIFEMLTKTEEKLLRSTTNHLETFANDGLRTLCLAYRIIPEAEYEKWAVEYAEALNSVESHDENVDALSASIECNLTLMGATAIEDKLQDGVPESIALLSKAGIKIWVLTGDKMETAINIGFACNLLSRDMLLIVVKSTKNVEETLKQIKDALTLFWSPDGTPIKRESHALIIDGDTLNFALDTECKDFLLELSCRCKAVICCRVSPKQKAQVVTLVRNGLSAMCLAIGDGANDVSMIQAADVGIGISGLEGMQAVMSSDYSIGQFRFLSRLLLVHGRWAYLRTAELVLNYFYKNVVWLFVLFWYQFDSAFTGDIITDYTYGMFFNTVFSLLPNMVLGMLDQDVNDQISLQVPELYQIGIQQKLYNMEKFWFYIFDAIYQSVVIYFMGVFVFSDSVINPDGLSPSKQEFGTYLSFYIICTVNLYMGFNIVNWTWITHTALWSTLLVFFGYVAVYLNFIAIYMPGVYDTTYLPNVFYMPMFYLSLILALTLSLFPRFLFKFSQQYFYPTDIDIVQEYQSYIWKDGDVVNLDIKHSDKNSSLKESDQSSVQTENEPNTDDLDSNTNFLRRKHNKKSSATSAVSSTQLPSITIDSPVETILRRQPRLIPSSMFFSSTSNCEHDSFENEADELPNTSNITNPPKSPKMLLHERIITPLTEFNKKTVEFVKSVPRLLRIPSLTPSWRLNPYGENRSMVFMGGEPVGREVPNTGFAFSHGEGMGQQIMGRSATLYSTTSYGERFDPPILVETDGCATPIKSVKKDDLTHENNFEGLRSRQLQQVKIDINLSPSIDISLNSPPPNDKHSSSHLL</sequence>
<comment type="similarity">
    <text evidence="2 18">Belongs to the cation transport ATPase (P-type) (TC 3.A.3) family. Type IV subfamily.</text>
</comment>
<feature type="transmembrane region" description="Helical" evidence="18">
    <location>
        <begin position="40"/>
        <end position="60"/>
    </location>
</feature>
<evidence type="ECO:0000256" key="13">
    <source>
        <dbReference type="ARBA" id="ARBA00034036"/>
    </source>
</evidence>
<organism evidence="22 23">
    <name type="scientific">Clydaea vesicula</name>
    <dbReference type="NCBI Taxonomy" id="447962"/>
    <lineage>
        <taxon>Eukaryota</taxon>
        <taxon>Fungi</taxon>
        <taxon>Fungi incertae sedis</taxon>
        <taxon>Chytridiomycota</taxon>
        <taxon>Chytridiomycota incertae sedis</taxon>
        <taxon>Chytridiomycetes</taxon>
        <taxon>Lobulomycetales</taxon>
        <taxon>Lobulomycetaceae</taxon>
        <taxon>Clydaea</taxon>
    </lineage>
</organism>
<feature type="domain" description="P-type ATPase N-terminal" evidence="20">
    <location>
        <begin position="21"/>
        <end position="66"/>
    </location>
</feature>
<feature type="region of interest" description="Disordered" evidence="19">
    <location>
        <begin position="1312"/>
        <end position="1332"/>
    </location>
</feature>
<proteinExistence type="inferred from homology"/>
<feature type="transmembrane region" description="Helical" evidence="18">
    <location>
        <begin position="1165"/>
        <end position="1184"/>
    </location>
</feature>
<keyword evidence="9 17" id="KW-0460">Magnesium</keyword>
<dbReference type="PROSITE" id="PS00154">
    <property type="entry name" value="ATPASE_E1_E2"/>
    <property type="match status" value="1"/>
</dbReference>
<dbReference type="SUPFAM" id="SSF81665">
    <property type="entry name" value="Calcium ATPase, transmembrane domain M"/>
    <property type="match status" value="1"/>
</dbReference>
<feature type="binding site" evidence="16">
    <location>
        <position position="895"/>
    </location>
    <ligand>
        <name>ATP</name>
        <dbReference type="ChEBI" id="CHEBI:30616"/>
    </ligand>
</feature>
<feature type="transmembrane region" description="Helical" evidence="18">
    <location>
        <begin position="1130"/>
        <end position="1153"/>
    </location>
</feature>
<dbReference type="PANTHER" id="PTHR24092:SF180">
    <property type="entry name" value="PHOSPHOLIPID-TRANSPORTING ATPASE DNF1-RELATED"/>
    <property type="match status" value="1"/>
</dbReference>
<feature type="domain" description="P-type ATPase C-terminal" evidence="21">
    <location>
        <begin position="947"/>
        <end position="1199"/>
    </location>
</feature>
<accession>A0AAD5U128</accession>
<dbReference type="Gene3D" id="2.70.150.10">
    <property type="entry name" value="Calcium-transporting ATPase, cytoplasmic transduction domain A"/>
    <property type="match status" value="1"/>
</dbReference>
<evidence type="ECO:0000256" key="1">
    <source>
        <dbReference type="ARBA" id="ARBA00004127"/>
    </source>
</evidence>
<feature type="transmembrane region" description="Helical" evidence="18">
    <location>
        <begin position="1061"/>
        <end position="1083"/>
    </location>
</feature>
<dbReference type="Pfam" id="PF16209">
    <property type="entry name" value="PhoLip_ATPase_N"/>
    <property type="match status" value="1"/>
</dbReference>
<dbReference type="EC" id="7.6.2.1" evidence="18"/>
<feature type="region of interest" description="Disordered" evidence="19">
    <location>
        <begin position="1228"/>
        <end position="1254"/>
    </location>
</feature>
<evidence type="ECO:0000256" key="14">
    <source>
        <dbReference type="ARBA" id="ARBA00049128"/>
    </source>
</evidence>
<gene>
    <name evidence="22" type="ORF">HK099_005436</name>
</gene>
<dbReference type="PANTHER" id="PTHR24092">
    <property type="entry name" value="PROBABLE PHOSPHOLIPID-TRANSPORTING ATPASE"/>
    <property type="match status" value="1"/>
</dbReference>
<dbReference type="SFLD" id="SFLDG00002">
    <property type="entry name" value="C1.7:_P-type_atpase_like"/>
    <property type="match status" value="1"/>
</dbReference>
<feature type="binding site" evidence="16">
    <location>
        <position position="475"/>
    </location>
    <ligand>
        <name>ATP</name>
        <dbReference type="ChEBI" id="CHEBI:30616"/>
    </ligand>
</feature>
<dbReference type="NCBIfam" id="TIGR01494">
    <property type="entry name" value="ATPase_P-type"/>
    <property type="match status" value="1"/>
</dbReference>
<dbReference type="SUPFAM" id="SSF81653">
    <property type="entry name" value="Calcium ATPase, transduction domain A"/>
    <property type="match status" value="1"/>
</dbReference>
<dbReference type="GO" id="GO:0005886">
    <property type="term" value="C:plasma membrane"/>
    <property type="evidence" value="ECO:0007669"/>
    <property type="project" value="TreeGrafter"/>
</dbReference>
<feature type="binding site" evidence="16">
    <location>
        <position position="901"/>
    </location>
    <ligand>
        <name>ATP</name>
        <dbReference type="ChEBI" id="CHEBI:30616"/>
    </ligand>
</feature>
<dbReference type="SFLD" id="SFLDF00027">
    <property type="entry name" value="p-type_atpase"/>
    <property type="match status" value="1"/>
</dbReference>
<reference evidence="22" key="1">
    <citation type="submission" date="2020-05" db="EMBL/GenBank/DDBJ databases">
        <title>Phylogenomic resolution of chytrid fungi.</title>
        <authorList>
            <person name="Stajich J.E."/>
            <person name="Amses K."/>
            <person name="Simmons R."/>
            <person name="Seto K."/>
            <person name="Myers J."/>
            <person name="Bonds A."/>
            <person name="Quandt C.A."/>
            <person name="Barry K."/>
            <person name="Liu P."/>
            <person name="Grigoriev I."/>
            <person name="Longcore J.E."/>
            <person name="James T.Y."/>
        </authorList>
    </citation>
    <scope>NUCLEOTIDE SEQUENCE</scope>
    <source>
        <strain evidence="22">JEL0476</strain>
    </source>
</reference>
<comment type="catalytic activity">
    <reaction evidence="13 18">
        <text>ATP + H2O + phospholipidSide 1 = ADP + phosphate + phospholipidSide 2.</text>
        <dbReference type="EC" id="7.6.2.1"/>
    </reaction>
</comment>
<dbReference type="FunFam" id="3.40.1110.10:FF:000087">
    <property type="entry name" value="Phospholipid-transporting ATPase"/>
    <property type="match status" value="1"/>
</dbReference>
<evidence type="ECO:0000259" key="21">
    <source>
        <dbReference type="Pfam" id="PF16212"/>
    </source>
</evidence>
<feature type="binding site" evidence="16">
    <location>
        <position position="803"/>
    </location>
    <ligand>
        <name>ATP</name>
        <dbReference type="ChEBI" id="CHEBI:30616"/>
    </ligand>
</feature>
<keyword evidence="12 18" id="KW-0472">Membrane</keyword>
<comment type="catalytic activity">
    <reaction evidence="14">
        <text>a 1,2-diacyl-sn-glycero-3-phosphoethanolamine(out) + ATP + H2O = a 1,2-diacyl-sn-glycero-3-phosphoethanolamine(in) + ADP + phosphate + H(+)</text>
        <dbReference type="Rhea" id="RHEA:66132"/>
        <dbReference type="ChEBI" id="CHEBI:15377"/>
        <dbReference type="ChEBI" id="CHEBI:15378"/>
        <dbReference type="ChEBI" id="CHEBI:30616"/>
        <dbReference type="ChEBI" id="CHEBI:43474"/>
        <dbReference type="ChEBI" id="CHEBI:64612"/>
        <dbReference type="ChEBI" id="CHEBI:456216"/>
    </reaction>
    <physiologicalReaction direction="left-to-right" evidence="14">
        <dbReference type="Rhea" id="RHEA:66133"/>
    </physiologicalReaction>
</comment>
<dbReference type="NCBIfam" id="TIGR01652">
    <property type="entry name" value="ATPase-Plipid"/>
    <property type="match status" value="1"/>
</dbReference>
<keyword evidence="3" id="KW-0813">Transport</keyword>
<evidence type="ECO:0000256" key="19">
    <source>
        <dbReference type="SAM" id="MobiDB-lite"/>
    </source>
</evidence>
<evidence type="ECO:0000256" key="2">
    <source>
        <dbReference type="ARBA" id="ARBA00008109"/>
    </source>
</evidence>
<dbReference type="GO" id="GO:0005524">
    <property type="term" value="F:ATP binding"/>
    <property type="evidence" value="ECO:0007669"/>
    <property type="project" value="UniProtKB-UniRule"/>
</dbReference>
<dbReference type="InterPro" id="IPR032630">
    <property type="entry name" value="P_typ_ATPase_c"/>
</dbReference>
<dbReference type="GO" id="GO:0016887">
    <property type="term" value="F:ATP hydrolysis activity"/>
    <property type="evidence" value="ECO:0007669"/>
    <property type="project" value="InterPro"/>
</dbReference>
<feature type="transmembrane region" description="Helical" evidence="18">
    <location>
        <begin position="979"/>
        <end position="998"/>
    </location>
</feature>
<dbReference type="GO" id="GO:0140326">
    <property type="term" value="F:ATPase-coupled intramembrane lipid transporter activity"/>
    <property type="evidence" value="ECO:0007669"/>
    <property type="project" value="UniProtKB-EC"/>
</dbReference>
<dbReference type="FunFam" id="3.40.50.1000:FF:000014">
    <property type="entry name" value="Phospholipid-transporting ATPase"/>
    <property type="match status" value="1"/>
</dbReference>
<keyword evidence="23" id="KW-1185">Reference proteome</keyword>
<feature type="binding site" evidence="17">
    <location>
        <position position="476"/>
    </location>
    <ligand>
        <name>Mg(2+)</name>
        <dbReference type="ChEBI" id="CHEBI:18420"/>
    </ligand>
</feature>
<evidence type="ECO:0000256" key="15">
    <source>
        <dbReference type="PIRSR" id="PIRSR606539-1"/>
    </source>
</evidence>
<dbReference type="InterPro" id="IPR023298">
    <property type="entry name" value="ATPase_P-typ_TM_dom_sf"/>
</dbReference>
<feature type="binding site" evidence="16">
    <location>
        <position position="476"/>
    </location>
    <ligand>
        <name>ATP</name>
        <dbReference type="ChEBI" id="CHEBI:30616"/>
    </ligand>
</feature>
<evidence type="ECO:0000256" key="17">
    <source>
        <dbReference type="PIRSR" id="PIRSR606539-3"/>
    </source>
</evidence>
<evidence type="ECO:0000256" key="10">
    <source>
        <dbReference type="ARBA" id="ARBA00022967"/>
    </source>
</evidence>
<keyword evidence="7 16" id="KW-0547">Nucleotide-binding</keyword>
<evidence type="ECO:0000256" key="9">
    <source>
        <dbReference type="ARBA" id="ARBA00022842"/>
    </source>
</evidence>
<evidence type="ECO:0000256" key="16">
    <source>
        <dbReference type="PIRSR" id="PIRSR606539-2"/>
    </source>
</evidence>
<evidence type="ECO:0000256" key="11">
    <source>
        <dbReference type="ARBA" id="ARBA00022989"/>
    </source>
</evidence>
<evidence type="ECO:0000256" key="5">
    <source>
        <dbReference type="ARBA" id="ARBA00022692"/>
    </source>
</evidence>
<dbReference type="Pfam" id="PF16212">
    <property type="entry name" value="PhoLip_ATPase_C"/>
    <property type="match status" value="1"/>
</dbReference>
<evidence type="ECO:0000256" key="4">
    <source>
        <dbReference type="ARBA" id="ARBA00022553"/>
    </source>
</evidence>
<feature type="binding site" evidence="16">
    <location>
        <position position="622"/>
    </location>
    <ligand>
        <name>ATP</name>
        <dbReference type="ChEBI" id="CHEBI:30616"/>
    </ligand>
</feature>
<dbReference type="Pfam" id="PF13246">
    <property type="entry name" value="Cation_ATPase"/>
    <property type="match status" value="1"/>
</dbReference>
<dbReference type="SUPFAM" id="SSF81660">
    <property type="entry name" value="Metal cation-transporting ATPase, ATP-binding domain N"/>
    <property type="match status" value="1"/>
</dbReference>
<dbReference type="Gene3D" id="3.40.50.1000">
    <property type="entry name" value="HAD superfamily/HAD-like"/>
    <property type="match status" value="1"/>
</dbReference>
<feature type="binding site" evidence="17">
    <location>
        <position position="474"/>
    </location>
    <ligand>
        <name>Mg(2+)</name>
        <dbReference type="ChEBI" id="CHEBI:18420"/>
    </ligand>
</feature>
<dbReference type="InterPro" id="IPR008250">
    <property type="entry name" value="ATPase_P-typ_transduc_dom_A_sf"/>
</dbReference>
<keyword evidence="8 16" id="KW-0067">ATP-binding</keyword>
<comment type="subcellular location">
    <subcellularLocation>
        <location evidence="1">Endomembrane system</location>
        <topology evidence="1">Multi-pass membrane protein</topology>
    </subcellularLocation>
    <subcellularLocation>
        <location evidence="18">Membrane</location>
        <topology evidence="18">Multi-pass membrane protein</topology>
    </subcellularLocation>
</comment>
<feature type="binding site" evidence="16">
    <location>
        <position position="801"/>
    </location>
    <ligand>
        <name>ATP</name>
        <dbReference type="ChEBI" id="CHEBI:30616"/>
    </ligand>
</feature>
<protein>
    <recommendedName>
        <fullName evidence="18">Phospholipid-transporting ATPase</fullName>
        <ecNumber evidence="18">7.6.2.1</ecNumber>
    </recommendedName>
</protein>
<dbReference type="Gene3D" id="3.40.1110.10">
    <property type="entry name" value="Calcium-transporting ATPase, cytoplasmic domain N"/>
    <property type="match status" value="1"/>
</dbReference>
<evidence type="ECO:0000313" key="23">
    <source>
        <dbReference type="Proteomes" id="UP001211065"/>
    </source>
</evidence>
<feature type="transmembrane region" description="Helical" evidence="18">
    <location>
        <begin position="1103"/>
        <end position="1123"/>
    </location>
</feature>
<dbReference type="InterPro" id="IPR018303">
    <property type="entry name" value="ATPase_P-typ_P_site"/>
</dbReference>
<dbReference type="CDD" id="cd02073">
    <property type="entry name" value="P-type_ATPase_APLT_Dnf-like"/>
    <property type="match status" value="1"/>
</dbReference>
<dbReference type="GO" id="GO:0000287">
    <property type="term" value="F:magnesium ion binding"/>
    <property type="evidence" value="ECO:0007669"/>
    <property type="project" value="UniProtKB-UniRule"/>
</dbReference>
<dbReference type="InterPro" id="IPR023214">
    <property type="entry name" value="HAD_sf"/>
</dbReference>
<evidence type="ECO:0000256" key="3">
    <source>
        <dbReference type="ARBA" id="ARBA00022448"/>
    </source>
</evidence>
<comment type="cofactor">
    <cofactor evidence="17">
        <name>Mg(2+)</name>
        <dbReference type="ChEBI" id="CHEBI:18420"/>
    </cofactor>
</comment>
<feature type="active site" description="4-aspartylphosphate intermediate" evidence="15">
    <location>
        <position position="474"/>
    </location>
</feature>
<feature type="binding site" evidence="16">
    <location>
        <position position="924"/>
    </location>
    <ligand>
        <name>ATP</name>
        <dbReference type="ChEBI" id="CHEBI:30616"/>
    </ligand>
</feature>
<evidence type="ECO:0000256" key="8">
    <source>
        <dbReference type="ARBA" id="ARBA00022840"/>
    </source>
</evidence>
<dbReference type="GO" id="GO:0045332">
    <property type="term" value="P:phospholipid translocation"/>
    <property type="evidence" value="ECO:0007669"/>
    <property type="project" value="TreeGrafter"/>
</dbReference>
<keyword evidence="4" id="KW-0597">Phosphoprotein</keyword>
<keyword evidence="5 18" id="KW-0812">Transmembrane</keyword>
<dbReference type="InterPro" id="IPR006539">
    <property type="entry name" value="P-type_ATPase_IV"/>
</dbReference>
<dbReference type="Proteomes" id="UP001211065">
    <property type="component" value="Unassembled WGS sequence"/>
</dbReference>
<dbReference type="EMBL" id="JADGJW010000422">
    <property type="protein sequence ID" value="KAJ3217546.1"/>
    <property type="molecule type" value="Genomic_DNA"/>
</dbReference>
<feature type="binding site" evidence="16">
    <location>
        <position position="925"/>
    </location>
    <ligand>
        <name>ATP</name>
        <dbReference type="ChEBI" id="CHEBI:30616"/>
    </ligand>
</feature>
<dbReference type="InterPro" id="IPR032631">
    <property type="entry name" value="P-type_ATPase_N"/>
</dbReference>
<dbReference type="InterPro" id="IPR036412">
    <property type="entry name" value="HAD-like_sf"/>
</dbReference>
<keyword evidence="11 18" id="KW-1133">Transmembrane helix</keyword>
<feature type="binding site" evidence="16">
    <location>
        <position position="663"/>
    </location>
    <ligand>
        <name>ATP</name>
        <dbReference type="ChEBI" id="CHEBI:30616"/>
    </ligand>
</feature>
<feature type="binding site" evidence="16">
    <location>
        <position position="474"/>
    </location>
    <ligand>
        <name>ATP</name>
        <dbReference type="ChEBI" id="CHEBI:30616"/>
    </ligand>
</feature>
<name>A0AAD5U128_9FUNG</name>
<keyword evidence="10 18" id="KW-1278">Translocase</keyword>
<feature type="binding site" evidence="16">
    <location>
        <position position="687"/>
    </location>
    <ligand>
        <name>ATP</name>
        <dbReference type="ChEBI" id="CHEBI:30616"/>
    </ligand>
</feature>
<comment type="caution">
    <text evidence="22">The sequence shown here is derived from an EMBL/GenBank/DDBJ whole genome shotgun (WGS) entry which is preliminary data.</text>
</comment>
<dbReference type="GO" id="GO:0012505">
    <property type="term" value="C:endomembrane system"/>
    <property type="evidence" value="ECO:0007669"/>
    <property type="project" value="UniProtKB-SubCell"/>
</dbReference>
<feature type="transmembrane region" description="Helical" evidence="18">
    <location>
        <begin position="66"/>
        <end position="86"/>
    </location>
</feature>
<evidence type="ECO:0000256" key="12">
    <source>
        <dbReference type="ARBA" id="ARBA00023136"/>
    </source>
</evidence>
<dbReference type="SFLD" id="SFLDS00003">
    <property type="entry name" value="Haloacid_Dehalogenase"/>
    <property type="match status" value="1"/>
</dbReference>
<dbReference type="PRINTS" id="PR00119">
    <property type="entry name" value="CATATPASE"/>
</dbReference>
<dbReference type="InterPro" id="IPR044492">
    <property type="entry name" value="P_typ_ATPase_HD_dom"/>
</dbReference>
<feature type="binding site" evidence="16">
    <location>
        <position position="802"/>
    </location>
    <ligand>
        <name>ATP</name>
        <dbReference type="ChEBI" id="CHEBI:30616"/>
    </ligand>
</feature>
<evidence type="ECO:0000259" key="20">
    <source>
        <dbReference type="Pfam" id="PF16209"/>
    </source>
</evidence>
<evidence type="ECO:0000256" key="6">
    <source>
        <dbReference type="ARBA" id="ARBA00022723"/>
    </source>
</evidence>
<feature type="binding site" evidence="17">
    <location>
        <position position="925"/>
    </location>
    <ligand>
        <name>Mg(2+)</name>
        <dbReference type="ChEBI" id="CHEBI:18420"/>
    </ligand>
</feature>
<feature type="transmembrane region" description="Helical" evidence="18">
    <location>
        <begin position="1010"/>
        <end position="1031"/>
    </location>
</feature>
<feature type="transmembrane region" description="Helical" evidence="18">
    <location>
        <begin position="345"/>
        <end position="369"/>
    </location>
</feature>
<feature type="binding site" evidence="17">
    <location>
        <position position="921"/>
    </location>
    <ligand>
        <name>Mg(2+)</name>
        <dbReference type="ChEBI" id="CHEBI:18420"/>
    </ligand>
</feature>
<feature type="compositionally biased region" description="Basic and acidic residues" evidence="19">
    <location>
        <begin position="1489"/>
        <end position="1498"/>
    </location>
</feature>